<protein>
    <submittedName>
        <fullName evidence="1">Uncharacterized protein</fullName>
    </submittedName>
</protein>
<sequence>MEPADITINKREPITLGAIVNPSLIWACYPSGVNKRATSLKYQIDEELNEYFSNRLNRKSVLPEDLEKHTMQFFRAPSGDRIAGLRREMPRQSKKSVCTHDPM</sequence>
<dbReference type="Proteomes" id="UP001152759">
    <property type="component" value="Unassembled WGS sequence"/>
</dbReference>
<name>A0AAI8UUV3_BEMTA</name>
<accession>A0AAI8UUV3</accession>
<proteinExistence type="predicted"/>
<comment type="caution">
    <text evidence="1">The sequence shown here is derived from an EMBL/GenBank/DDBJ whole genome shotgun (WGS) entry which is preliminary data.</text>
</comment>
<gene>
    <name evidence="1" type="ORF">BEMITA_LOCUS121</name>
</gene>
<dbReference type="EMBL" id="CAKKNF020000018">
    <property type="protein sequence ID" value="CAH0746977.1"/>
    <property type="molecule type" value="Genomic_DNA"/>
</dbReference>
<organism evidence="1 2">
    <name type="scientific">Bemisia tabaci</name>
    <name type="common">Sweetpotato whitefly</name>
    <name type="synonym">Aleurodes tabaci</name>
    <dbReference type="NCBI Taxonomy" id="7038"/>
    <lineage>
        <taxon>Eukaryota</taxon>
        <taxon>Metazoa</taxon>
        <taxon>Ecdysozoa</taxon>
        <taxon>Arthropoda</taxon>
        <taxon>Hexapoda</taxon>
        <taxon>Insecta</taxon>
        <taxon>Pterygota</taxon>
        <taxon>Neoptera</taxon>
        <taxon>Paraneoptera</taxon>
        <taxon>Hemiptera</taxon>
        <taxon>Sternorrhyncha</taxon>
        <taxon>Aleyrodoidea</taxon>
        <taxon>Aleyrodidae</taxon>
        <taxon>Aleyrodinae</taxon>
        <taxon>Bemisia</taxon>
    </lineage>
</organism>
<keyword evidence="2" id="KW-1185">Reference proteome</keyword>
<evidence type="ECO:0000313" key="2">
    <source>
        <dbReference type="Proteomes" id="UP001152759"/>
    </source>
</evidence>
<evidence type="ECO:0000313" key="1">
    <source>
        <dbReference type="EMBL" id="CAH0746977.1"/>
    </source>
</evidence>
<reference evidence="1" key="1">
    <citation type="submission" date="2021-12" db="EMBL/GenBank/DDBJ databases">
        <authorList>
            <person name="King R."/>
        </authorList>
    </citation>
    <scope>NUCLEOTIDE SEQUENCE</scope>
</reference>
<dbReference type="AlphaFoldDB" id="A0AAI8UUV3"/>